<dbReference type="Pfam" id="PF22396">
    <property type="entry name" value="DUF6976"/>
    <property type="match status" value="1"/>
</dbReference>
<protein>
    <submittedName>
        <fullName evidence="1">Uncharacterized protein</fullName>
    </submittedName>
</protein>
<name>A0ABQ5K9J8_9EUKA</name>
<evidence type="ECO:0000313" key="2">
    <source>
        <dbReference type="Proteomes" id="UP001057375"/>
    </source>
</evidence>
<comment type="caution">
    <text evidence="1">The sequence shown here is derived from an EMBL/GenBank/DDBJ whole genome shotgun (WGS) entry which is preliminary data.</text>
</comment>
<gene>
    <name evidence="1" type="ORF">ADUPG1_005203</name>
</gene>
<evidence type="ECO:0000313" key="1">
    <source>
        <dbReference type="EMBL" id="GKT29233.1"/>
    </source>
</evidence>
<accession>A0ABQ5K9J8</accession>
<reference evidence="1" key="1">
    <citation type="submission" date="2022-03" db="EMBL/GenBank/DDBJ databases">
        <title>Draft genome sequence of Aduncisulcus paluster, a free-living microaerophilic Fornicata.</title>
        <authorList>
            <person name="Yuyama I."/>
            <person name="Kume K."/>
            <person name="Tamura T."/>
            <person name="Inagaki Y."/>
            <person name="Hashimoto T."/>
        </authorList>
    </citation>
    <scope>NUCLEOTIDE SEQUENCE</scope>
    <source>
        <strain evidence="1">NY0171</strain>
    </source>
</reference>
<proteinExistence type="predicted"/>
<dbReference type="InterPro" id="IPR054249">
    <property type="entry name" value="DUF6976"/>
</dbReference>
<dbReference type="EMBL" id="BQXS01008230">
    <property type="protein sequence ID" value="GKT29233.1"/>
    <property type="molecule type" value="Genomic_DNA"/>
</dbReference>
<organism evidence="1 2">
    <name type="scientific">Aduncisulcus paluster</name>
    <dbReference type="NCBI Taxonomy" id="2918883"/>
    <lineage>
        <taxon>Eukaryota</taxon>
        <taxon>Metamonada</taxon>
        <taxon>Carpediemonas-like organisms</taxon>
        <taxon>Aduncisulcus</taxon>
    </lineage>
</organism>
<sequence>MIRMNSETYTLMPVKDFGSQPLVGWISGVLLDDLGKVKPKALSGATGNSYEEEALVMHVDLLPGKTIDVGIVNIFEQGDGDTLTFNKDAFAA</sequence>
<dbReference type="Proteomes" id="UP001057375">
    <property type="component" value="Unassembled WGS sequence"/>
</dbReference>
<keyword evidence="2" id="KW-1185">Reference proteome</keyword>
<feature type="non-terminal residue" evidence="1">
    <location>
        <position position="92"/>
    </location>
</feature>